<keyword evidence="2" id="KW-1185">Reference proteome</keyword>
<protein>
    <submittedName>
        <fullName evidence="1">Uncharacterized protein</fullName>
    </submittedName>
</protein>
<dbReference type="EMBL" id="FLUX01000051">
    <property type="protein sequence ID" value="SBW28511.1"/>
    <property type="molecule type" value="Genomic_DNA"/>
</dbReference>
<proteinExistence type="predicted"/>
<name>A0ABY0JVV4_9ENTR</name>
<reference evidence="1 2" key="1">
    <citation type="submission" date="2016-04" db="EMBL/GenBank/DDBJ databases">
        <authorList>
            <person name="Mornico D."/>
        </authorList>
    </citation>
    <scope>NUCLEOTIDE SEQUENCE [LARGE SCALE GENOMIC DNA]</scope>
    <source>
        <strain evidence="1 2">A121</strain>
    </source>
</reference>
<sequence>MIRAAKRAVTTIYHWKNVIEIARVSRKMEGNANNEWTIKMKKCDGDSVYLWEAVA</sequence>
<accession>A0ABY0JVV4</accession>
<organism evidence="1 2">
    <name type="scientific">Citrobacter europaeus</name>
    <dbReference type="NCBI Taxonomy" id="1914243"/>
    <lineage>
        <taxon>Bacteria</taxon>
        <taxon>Pseudomonadati</taxon>
        <taxon>Pseudomonadota</taxon>
        <taxon>Gammaproteobacteria</taxon>
        <taxon>Enterobacterales</taxon>
        <taxon>Enterobacteriaceae</taxon>
        <taxon>Citrobacter</taxon>
    </lineage>
</organism>
<dbReference type="Proteomes" id="UP000195338">
    <property type="component" value="Unassembled WGS sequence"/>
</dbReference>
<gene>
    <name evidence="1" type="ORF">BN4901_4758</name>
</gene>
<evidence type="ECO:0000313" key="2">
    <source>
        <dbReference type="Proteomes" id="UP000195338"/>
    </source>
</evidence>
<comment type="caution">
    <text evidence="1">The sequence shown here is derived from an EMBL/GenBank/DDBJ whole genome shotgun (WGS) entry which is preliminary data.</text>
</comment>
<evidence type="ECO:0000313" key="1">
    <source>
        <dbReference type="EMBL" id="SBW28511.1"/>
    </source>
</evidence>